<feature type="compositionally biased region" description="Polar residues" evidence="9">
    <location>
        <begin position="686"/>
        <end position="697"/>
    </location>
</feature>
<evidence type="ECO:0000256" key="2">
    <source>
        <dbReference type="ARBA" id="ARBA00006220"/>
    </source>
</evidence>
<feature type="coiled-coil region" evidence="8">
    <location>
        <begin position="495"/>
        <end position="522"/>
    </location>
</feature>
<keyword evidence="5" id="KW-0378">Hydrolase</keyword>
<evidence type="ECO:0000256" key="3">
    <source>
        <dbReference type="ARBA" id="ARBA00012146"/>
    </source>
</evidence>
<comment type="cofactor">
    <cofactor evidence="1">
        <name>Mg(2+)</name>
        <dbReference type="ChEBI" id="CHEBI:18420"/>
    </cofactor>
</comment>
<name>A0A087SBY1_AUXPR</name>
<dbReference type="STRING" id="3075.A0A087SBY1"/>
<dbReference type="RefSeq" id="XP_011396105.1">
    <property type="nucleotide sequence ID" value="XM_011397803.1"/>
</dbReference>
<feature type="coiled-coil region" evidence="8">
    <location>
        <begin position="326"/>
        <end position="466"/>
    </location>
</feature>
<dbReference type="Pfam" id="PF00719">
    <property type="entry name" value="Pyrophosphatase"/>
    <property type="match status" value="1"/>
</dbReference>
<organism evidence="10 11">
    <name type="scientific">Auxenochlorella protothecoides</name>
    <name type="common">Green microalga</name>
    <name type="synonym">Chlorella protothecoides</name>
    <dbReference type="NCBI Taxonomy" id="3075"/>
    <lineage>
        <taxon>Eukaryota</taxon>
        <taxon>Viridiplantae</taxon>
        <taxon>Chlorophyta</taxon>
        <taxon>core chlorophytes</taxon>
        <taxon>Trebouxiophyceae</taxon>
        <taxon>Chlorellales</taxon>
        <taxon>Chlorellaceae</taxon>
        <taxon>Auxenochlorella</taxon>
    </lineage>
</organism>
<proteinExistence type="inferred from homology"/>
<keyword evidence="11" id="KW-1185">Reference proteome</keyword>
<evidence type="ECO:0000256" key="4">
    <source>
        <dbReference type="ARBA" id="ARBA00022723"/>
    </source>
</evidence>
<feature type="compositionally biased region" description="Low complexity" evidence="9">
    <location>
        <begin position="722"/>
        <end position="753"/>
    </location>
</feature>
<dbReference type="GO" id="GO:0004427">
    <property type="term" value="F:inorganic diphosphate phosphatase activity"/>
    <property type="evidence" value="ECO:0007669"/>
    <property type="project" value="UniProtKB-EC"/>
</dbReference>
<dbReference type="CDD" id="cd00412">
    <property type="entry name" value="pyrophosphatase"/>
    <property type="match status" value="1"/>
</dbReference>
<evidence type="ECO:0000313" key="11">
    <source>
        <dbReference type="Proteomes" id="UP000028924"/>
    </source>
</evidence>
<evidence type="ECO:0000313" key="10">
    <source>
        <dbReference type="EMBL" id="KFM23235.1"/>
    </source>
</evidence>
<keyword evidence="4" id="KW-0479">Metal-binding</keyword>
<comment type="catalytic activity">
    <reaction evidence="7">
        <text>diphosphate + H2O = 2 phosphate + H(+)</text>
        <dbReference type="Rhea" id="RHEA:24576"/>
        <dbReference type="ChEBI" id="CHEBI:15377"/>
        <dbReference type="ChEBI" id="CHEBI:15378"/>
        <dbReference type="ChEBI" id="CHEBI:33019"/>
        <dbReference type="ChEBI" id="CHEBI:43474"/>
        <dbReference type="EC" id="3.6.1.1"/>
    </reaction>
</comment>
<dbReference type="GO" id="GO:0006796">
    <property type="term" value="P:phosphate-containing compound metabolic process"/>
    <property type="evidence" value="ECO:0007669"/>
    <property type="project" value="InterPro"/>
</dbReference>
<feature type="region of interest" description="Disordered" evidence="9">
    <location>
        <begin position="621"/>
        <end position="648"/>
    </location>
</feature>
<dbReference type="SUPFAM" id="SSF50324">
    <property type="entry name" value="Inorganic pyrophosphatase"/>
    <property type="match status" value="1"/>
</dbReference>
<dbReference type="GeneID" id="23614817"/>
<feature type="compositionally biased region" description="Low complexity" evidence="9">
    <location>
        <begin position="775"/>
        <end position="799"/>
    </location>
</feature>
<dbReference type="GO" id="GO:0000287">
    <property type="term" value="F:magnesium ion binding"/>
    <property type="evidence" value="ECO:0007669"/>
    <property type="project" value="InterPro"/>
</dbReference>
<dbReference type="PANTHER" id="PTHR10286">
    <property type="entry name" value="INORGANIC PYROPHOSPHATASE"/>
    <property type="match status" value="1"/>
</dbReference>
<dbReference type="GO" id="GO:0005737">
    <property type="term" value="C:cytoplasm"/>
    <property type="evidence" value="ECO:0007669"/>
    <property type="project" value="InterPro"/>
</dbReference>
<dbReference type="eggNOG" id="KOG1626">
    <property type="taxonomic scope" value="Eukaryota"/>
</dbReference>
<feature type="coiled-coil region" evidence="8">
    <location>
        <begin position="259"/>
        <end position="286"/>
    </location>
</feature>
<dbReference type="Proteomes" id="UP000028924">
    <property type="component" value="Unassembled WGS sequence"/>
</dbReference>
<gene>
    <name evidence="10" type="ORF">F751_3426</name>
</gene>
<dbReference type="KEGG" id="apro:F751_3426"/>
<evidence type="ECO:0000256" key="5">
    <source>
        <dbReference type="ARBA" id="ARBA00022801"/>
    </source>
</evidence>
<evidence type="ECO:0000256" key="6">
    <source>
        <dbReference type="ARBA" id="ARBA00022842"/>
    </source>
</evidence>
<dbReference type="AlphaFoldDB" id="A0A087SBY1"/>
<dbReference type="InterPro" id="IPR036649">
    <property type="entry name" value="Pyrophosphatase_sf"/>
</dbReference>
<comment type="similarity">
    <text evidence="2">Belongs to the PPase family.</text>
</comment>
<dbReference type="InterPro" id="IPR008162">
    <property type="entry name" value="Pyrophosphatase"/>
</dbReference>
<protein>
    <recommendedName>
        <fullName evidence="3">inorganic diphosphatase</fullName>
        <ecNumber evidence="3">3.6.1.1</ecNumber>
    </recommendedName>
</protein>
<evidence type="ECO:0000256" key="9">
    <source>
        <dbReference type="SAM" id="MobiDB-lite"/>
    </source>
</evidence>
<dbReference type="EC" id="3.6.1.1" evidence="3"/>
<feature type="region of interest" description="Disordered" evidence="9">
    <location>
        <begin position="670"/>
        <end position="845"/>
    </location>
</feature>
<sequence length="845" mass="90742">MPLNLQMSNRFHRLPLWGEPEEWGYRLFLTADNFTVSPWHSVPLNAGKDLHTFIVEIPKNTAAKYEVQTEEALNPIQQDLTSNGSLRYYHSDIPWNYGLLPQTWEDPDYLNPDVNATGDNDPTDVVEIGGSALETGSIHPVKVLGAYALIDQGELDWKVIVISQADPLAERLNDIEDVERELPGELERIRVWFRDSKLLDGKPANTFGFDDQPVDRAQTLGVINQTHGFWLDLVSGARENTESKQEGALDLDRVAPAEAEELAARVTELESKVLDWQQQYDDLFNEYETARKFYQGLEGHLDQAHAAAIKEKRRLTASVAEEARRAAVAQTLLESERAARDEAEAKLAALRETVEELQARLQVARQESKAAADAAQLAVEEAHAGLASAEAASAALRSELQEARAAAEVAEAAAEAVRQGGRAAAAAAEERTAEAQRGLRASADALEEAERQLAEARAMLARSEVLEAERSAGLARLEEGQGRLAAREAALVAREAELEAGLRDLRDRRAELEVARGEAEARVAGLGAREAALREEEVALTGRAMGLASIAEELERRDGLLAGREAEVAAGEAGLRERGAALEAREAQATAREGHLEAREADLAAREVALAARTAVLEGEGRDRDVVKGQSPGKRARCEDAAPLSPLPVVEEGMEEEDAGADEFLDALEELPARPAGRMSAKRAVTKSNAAASSSPARQEARSAAGRRKTVSKAKSHPPAEDAPIAAEEAPAPAEEAPAPAEEVPAPAEEAAPSQSAASRPGRATKTPAKPRPAPTQSAASRRRTAAAPAPSQEPASPSVTRRSARLAARPTRSSARTGAPDGGEEVEKVVGSPTRSIRSRARQG</sequence>
<dbReference type="OrthoDB" id="1608002at2759"/>
<keyword evidence="6" id="KW-0460">Magnesium</keyword>
<feature type="compositionally biased region" description="Basic residues" evidence="9">
    <location>
        <begin position="705"/>
        <end position="716"/>
    </location>
</feature>
<keyword evidence="8" id="KW-0175">Coiled coil</keyword>
<evidence type="ECO:0000256" key="8">
    <source>
        <dbReference type="SAM" id="Coils"/>
    </source>
</evidence>
<dbReference type="Gene3D" id="3.90.80.10">
    <property type="entry name" value="Inorganic pyrophosphatase"/>
    <property type="match status" value="1"/>
</dbReference>
<dbReference type="EMBL" id="KL662089">
    <property type="protein sequence ID" value="KFM23235.1"/>
    <property type="molecule type" value="Genomic_DNA"/>
</dbReference>
<accession>A0A087SBY1</accession>
<evidence type="ECO:0000256" key="7">
    <source>
        <dbReference type="ARBA" id="ARBA00047820"/>
    </source>
</evidence>
<evidence type="ECO:0000256" key="1">
    <source>
        <dbReference type="ARBA" id="ARBA00001946"/>
    </source>
</evidence>
<reference evidence="10 11" key="1">
    <citation type="journal article" date="2014" name="BMC Genomics">
        <title>Oil accumulation mechanisms of the oleaginous microalga Chlorella protothecoides revealed through its genome, transcriptomes, and proteomes.</title>
        <authorList>
            <person name="Gao C."/>
            <person name="Wang Y."/>
            <person name="Shen Y."/>
            <person name="Yan D."/>
            <person name="He X."/>
            <person name="Dai J."/>
            <person name="Wu Q."/>
        </authorList>
    </citation>
    <scope>NUCLEOTIDE SEQUENCE [LARGE SCALE GENOMIC DNA]</scope>
    <source>
        <strain evidence="10 11">0710</strain>
    </source>
</reference>